<dbReference type="EMBL" id="FNQC01000004">
    <property type="protein sequence ID" value="SDY99276.1"/>
    <property type="molecule type" value="Genomic_DNA"/>
</dbReference>
<feature type="transmembrane region" description="Helical" evidence="1">
    <location>
        <begin position="29"/>
        <end position="45"/>
    </location>
</feature>
<keyword evidence="3" id="KW-1185">Reference proteome</keyword>
<keyword evidence="1" id="KW-0472">Membrane</keyword>
<dbReference type="RefSeq" id="WP_019597988.1">
    <property type="nucleotide sequence ID" value="NZ_FNQC01000004.1"/>
</dbReference>
<dbReference type="InterPro" id="IPR031584">
    <property type="entry name" value="Put_ABC_export"/>
</dbReference>
<name>A0A1H3PDV0_9BACT</name>
<feature type="transmembrane region" description="Helical" evidence="1">
    <location>
        <begin position="424"/>
        <end position="445"/>
    </location>
</feature>
<feature type="transmembrane region" description="Helical" evidence="1">
    <location>
        <begin position="374"/>
        <end position="393"/>
    </location>
</feature>
<gene>
    <name evidence="2" type="ORF">SAMN05444412_104218</name>
</gene>
<feature type="transmembrane region" description="Helical" evidence="1">
    <location>
        <begin position="73"/>
        <end position="95"/>
    </location>
</feature>
<evidence type="ECO:0000313" key="3">
    <source>
        <dbReference type="Proteomes" id="UP000199663"/>
    </source>
</evidence>
<keyword evidence="1" id="KW-0812">Transmembrane</keyword>
<comment type="caution">
    <text evidence="2">The sequence shown here is derived from an EMBL/GenBank/DDBJ whole genome shotgun (WGS) entry which is preliminary data.</text>
</comment>
<keyword evidence="1" id="KW-1133">Transmembrane helix</keyword>
<feature type="transmembrane region" description="Helical" evidence="1">
    <location>
        <begin position="165"/>
        <end position="186"/>
    </location>
</feature>
<feature type="transmembrane region" description="Helical" evidence="1">
    <location>
        <begin position="486"/>
        <end position="508"/>
    </location>
</feature>
<dbReference type="Pfam" id="PF16962">
    <property type="entry name" value="ABC_export"/>
    <property type="match status" value="1"/>
</dbReference>
<evidence type="ECO:0000313" key="2">
    <source>
        <dbReference type="EMBL" id="SDY99276.1"/>
    </source>
</evidence>
<feature type="transmembrane region" description="Helical" evidence="1">
    <location>
        <begin position="451"/>
        <end position="474"/>
    </location>
</feature>
<feature type="transmembrane region" description="Helical" evidence="1">
    <location>
        <begin position="124"/>
        <end position="145"/>
    </location>
</feature>
<feature type="transmembrane region" description="Helical" evidence="1">
    <location>
        <begin position="198"/>
        <end position="217"/>
    </location>
</feature>
<feature type="transmembrane region" description="Helical" evidence="1">
    <location>
        <begin position="348"/>
        <end position="368"/>
    </location>
</feature>
<proteinExistence type="predicted"/>
<dbReference type="Proteomes" id="UP000199663">
    <property type="component" value="Unassembled WGS sequence"/>
</dbReference>
<feature type="transmembrane region" description="Helical" evidence="1">
    <location>
        <begin position="514"/>
        <end position="536"/>
    </location>
</feature>
<feature type="transmembrane region" description="Helical" evidence="1">
    <location>
        <begin position="255"/>
        <end position="276"/>
    </location>
</feature>
<accession>A0A1H3PDV0</accession>
<evidence type="ECO:0000256" key="1">
    <source>
        <dbReference type="SAM" id="Phobius"/>
    </source>
</evidence>
<sequence length="547" mass="61603">MNEFKLLLRKDLFILINNLKLILKNPVRLLPYAAFVGYVSFIYISRSRNRVENESVNMDEVNDALAGSEKVDYIFQSITGGITLLVLAFFIFQLFRATKKNVSFFTMADVNLLFTSPVSPSNILIYYMVRSLLPAIGGSLIFLAYGGSQLAGTFDLTTSNITFMAIGIALFFFMLSPIKFLIYTLNTKYGILPSIKKGVFSMAVLLGLMVLIPGLMAEKFWKGMFAWIGSKWFDFFPIVGWSRGIFTFLTHENPWIALGFILLYGMAFFLILKLVILHSGAYYEDVLDSTQSNEEVKEKAKGKKQMSESNFSLNAGKKLDLPDFGTGAKALFWRNYVHSSRQDFHPLFGLYSLIMVALGIVFAVLSLFEWFPHQVIYGYLLFLIFIYFIAGMGKTNVGDLKKPFFILIPASWSSKFWNMIKLDVYQMLLFSVVLIVPTILIASLHWALIPIFLFCMVAFYLTGFSISLSTTVGFDEGWDRKLIKPLIIGGVLIFGIVPSLGAGIFLFIVSKQFVFGMLGISVGMAIVAAVMLNLTLDIVKRVEFKEV</sequence>
<reference evidence="2 3" key="1">
    <citation type="submission" date="2016-10" db="EMBL/GenBank/DDBJ databases">
        <authorList>
            <person name="Varghese N."/>
            <person name="Submissions S."/>
        </authorList>
    </citation>
    <scope>NUCLEOTIDE SEQUENCE [LARGE SCALE GENOMIC DNA]</scope>
    <source>
        <strain evidence="2 3">DSM 17997</strain>
    </source>
</reference>
<organism evidence="2 3">
    <name type="scientific">Rhodonellum ikkaensis</name>
    <dbReference type="NCBI Taxonomy" id="336829"/>
    <lineage>
        <taxon>Bacteria</taxon>
        <taxon>Pseudomonadati</taxon>
        <taxon>Bacteroidota</taxon>
        <taxon>Cytophagia</taxon>
        <taxon>Cytophagales</taxon>
        <taxon>Cytophagaceae</taxon>
        <taxon>Rhodonellum</taxon>
    </lineage>
</organism>
<protein>
    <submittedName>
        <fullName evidence="2">ABC exporter</fullName>
    </submittedName>
</protein>